<evidence type="ECO:0000256" key="1">
    <source>
        <dbReference type="ARBA" id="ARBA00006484"/>
    </source>
</evidence>
<dbReference type="PANTHER" id="PTHR43115">
    <property type="entry name" value="DEHYDROGENASE/REDUCTASE SDR FAMILY MEMBER 11"/>
    <property type="match status" value="1"/>
</dbReference>
<proteinExistence type="inferred from homology"/>
<dbReference type="PANTHER" id="PTHR43115:SF4">
    <property type="entry name" value="DEHYDROGENASE_REDUCTASE SDR FAMILY MEMBER 11"/>
    <property type="match status" value="1"/>
</dbReference>
<keyword evidence="2" id="KW-0560">Oxidoreductase</keyword>
<dbReference type="EMBL" id="OU963868">
    <property type="protein sequence ID" value="CAH0774989.1"/>
    <property type="molecule type" value="Genomic_DNA"/>
</dbReference>
<evidence type="ECO:0000256" key="3">
    <source>
        <dbReference type="RuleBase" id="RU000363"/>
    </source>
</evidence>
<dbReference type="FunFam" id="3.40.50.720:FF:000047">
    <property type="entry name" value="NADP-dependent L-serine/L-allo-threonine dehydrogenase"/>
    <property type="match status" value="1"/>
</dbReference>
<organism evidence="4 5">
    <name type="scientific">Bemisia tabaci</name>
    <name type="common">Sweetpotato whitefly</name>
    <name type="synonym">Aleurodes tabaci</name>
    <dbReference type="NCBI Taxonomy" id="7038"/>
    <lineage>
        <taxon>Eukaryota</taxon>
        <taxon>Metazoa</taxon>
        <taxon>Ecdysozoa</taxon>
        <taxon>Arthropoda</taxon>
        <taxon>Hexapoda</taxon>
        <taxon>Insecta</taxon>
        <taxon>Pterygota</taxon>
        <taxon>Neoptera</taxon>
        <taxon>Paraneoptera</taxon>
        <taxon>Hemiptera</taxon>
        <taxon>Sternorrhyncha</taxon>
        <taxon>Aleyrodoidea</taxon>
        <taxon>Aleyrodidae</taxon>
        <taxon>Aleyrodinae</taxon>
        <taxon>Bemisia</taxon>
    </lineage>
</organism>
<sequence length="253" mass="27948">MRFEMDKWQGRNAMITGANSGIGAAVTRKLLKLGLNVIGVDKNTDMLQEMKDDIKSAGELYPRSVELQNEEEIMEAFRWTEETLGGVDVMINCAGVGGRASLLDGTVDEWKKLMDVNVIALSICTKEAIDSMRKRNVDGHIIHLSSFTAHHVPNFAPLHFYCATKHAVRALTEGLRQELKAINSPIKVTCLSPGLVKSAIFKSSLGYDFDEFLYSSRPCIQPEDVASTIEFVLSTPPHVQIQDIIVKPLGSDV</sequence>
<evidence type="ECO:0000313" key="4">
    <source>
        <dbReference type="EMBL" id="CAH0774989.1"/>
    </source>
</evidence>
<evidence type="ECO:0000313" key="5">
    <source>
        <dbReference type="Proteomes" id="UP001152759"/>
    </source>
</evidence>
<evidence type="ECO:0008006" key="6">
    <source>
        <dbReference type="Google" id="ProtNLM"/>
    </source>
</evidence>
<dbReference type="GO" id="GO:0016616">
    <property type="term" value="F:oxidoreductase activity, acting on the CH-OH group of donors, NAD or NADP as acceptor"/>
    <property type="evidence" value="ECO:0007669"/>
    <property type="project" value="UniProtKB-ARBA"/>
</dbReference>
<accession>A0A9P0G159</accession>
<name>A0A9P0G159_BEMTA</name>
<dbReference type="SUPFAM" id="SSF51735">
    <property type="entry name" value="NAD(P)-binding Rossmann-fold domains"/>
    <property type="match status" value="1"/>
</dbReference>
<gene>
    <name evidence="4" type="ORF">BEMITA_LOCUS11259</name>
</gene>
<dbReference type="InterPro" id="IPR002347">
    <property type="entry name" value="SDR_fam"/>
</dbReference>
<comment type="similarity">
    <text evidence="1 3">Belongs to the short-chain dehydrogenases/reductases (SDR) family.</text>
</comment>
<evidence type="ECO:0000256" key="2">
    <source>
        <dbReference type="ARBA" id="ARBA00023002"/>
    </source>
</evidence>
<dbReference type="Gene3D" id="3.40.50.720">
    <property type="entry name" value="NAD(P)-binding Rossmann-like Domain"/>
    <property type="match status" value="1"/>
</dbReference>
<dbReference type="PRINTS" id="PR00080">
    <property type="entry name" value="SDRFAMILY"/>
</dbReference>
<dbReference type="PRINTS" id="PR00081">
    <property type="entry name" value="GDHRDH"/>
</dbReference>
<keyword evidence="5" id="KW-1185">Reference proteome</keyword>
<reference evidence="4" key="1">
    <citation type="submission" date="2021-12" db="EMBL/GenBank/DDBJ databases">
        <authorList>
            <person name="King R."/>
        </authorList>
    </citation>
    <scope>NUCLEOTIDE SEQUENCE</scope>
</reference>
<protein>
    <recommendedName>
        <fullName evidence="6">Farnesol dehydrogenase</fullName>
    </recommendedName>
</protein>
<dbReference type="AlphaFoldDB" id="A0A9P0G159"/>
<dbReference type="InterPro" id="IPR036291">
    <property type="entry name" value="NAD(P)-bd_dom_sf"/>
</dbReference>
<dbReference type="Pfam" id="PF00106">
    <property type="entry name" value="adh_short"/>
    <property type="match status" value="1"/>
</dbReference>
<dbReference type="Proteomes" id="UP001152759">
    <property type="component" value="Chromosome 7"/>
</dbReference>